<dbReference type="Proteomes" id="UP000184191">
    <property type="component" value="Unassembled WGS sequence"/>
</dbReference>
<dbReference type="InterPro" id="IPR051120">
    <property type="entry name" value="ABC_AA/LPS_Transport"/>
</dbReference>
<sequence length="255" mass="27231">MTTPVLKVEQLCKSFGGVHAISDLSFEVRDAEILGLIGPNGSGKSTTVNCLAGVLPVTSGAITLGGQRIETLPEYERVACGMTRTFQTASTFPEFTVRDQIMLGGNVTRTSHPISSVFGIGRHRGEDEVLARRVAHILDITGLAQIAGARVGTISSAQQRFLMIATALAADPKVILLDEPAAGLVSHERKTLTDLIKSIRDMGVSVLVIEHHMALIMEVSDRICVLNFGSKIAEGTPQDIRNDRAVIDAYLGEAA</sequence>
<evidence type="ECO:0000256" key="1">
    <source>
        <dbReference type="ARBA" id="ARBA00022448"/>
    </source>
</evidence>
<organism evidence="5 6">
    <name type="scientific">Roseovarius marisflavi</name>
    <dbReference type="NCBI Taxonomy" id="1054996"/>
    <lineage>
        <taxon>Bacteria</taxon>
        <taxon>Pseudomonadati</taxon>
        <taxon>Pseudomonadota</taxon>
        <taxon>Alphaproteobacteria</taxon>
        <taxon>Rhodobacterales</taxon>
        <taxon>Roseobacteraceae</taxon>
        <taxon>Roseovarius</taxon>
    </lineage>
</organism>
<dbReference type="InterPro" id="IPR003439">
    <property type="entry name" value="ABC_transporter-like_ATP-bd"/>
</dbReference>
<dbReference type="InterPro" id="IPR027417">
    <property type="entry name" value="P-loop_NTPase"/>
</dbReference>
<dbReference type="SUPFAM" id="SSF52540">
    <property type="entry name" value="P-loop containing nucleoside triphosphate hydrolases"/>
    <property type="match status" value="1"/>
</dbReference>
<evidence type="ECO:0000259" key="4">
    <source>
        <dbReference type="PROSITE" id="PS50893"/>
    </source>
</evidence>
<keyword evidence="3 5" id="KW-0067">ATP-binding</keyword>
<dbReference type="InterPro" id="IPR032823">
    <property type="entry name" value="BCA_ABC_TP_C"/>
</dbReference>
<accession>A0A1M6WZ25</accession>
<dbReference type="InterPro" id="IPR003593">
    <property type="entry name" value="AAA+_ATPase"/>
</dbReference>
<dbReference type="EMBL" id="FRBN01000003">
    <property type="protein sequence ID" value="SHK98923.1"/>
    <property type="molecule type" value="Genomic_DNA"/>
</dbReference>
<dbReference type="SMART" id="SM00382">
    <property type="entry name" value="AAA"/>
    <property type="match status" value="1"/>
</dbReference>
<name>A0A1M6WZ25_9RHOB</name>
<dbReference type="GO" id="GO:0005886">
    <property type="term" value="C:plasma membrane"/>
    <property type="evidence" value="ECO:0007669"/>
    <property type="project" value="TreeGrafter"/>
</dbReference>
<gene>
    <name evidence="5" type="ORF">SAMN05444414_103189</name>
</gene>
<protein>
    <submittedName>
        <fullName evidence="5">Branched-chain amino acid transport system ATP-binding protein</fullName>
    </submittedName>
</protein>
<evidence type="ECO:0000256" key="2">
    <source>
        <dbReference type="ARBA" id="ARBA00022741"/>
    </source>
</evidence>
<feature type="domain" description="ABC transporter" evidence="4">
    <location>
        <begin position="6"/>
        <end position="253"/>
    </location>
</feature>
<dbReference type="Gene3D" id="3.40.50.300">
    <property type="entry name" value="P-loop containing nucleotide triphosphate hydrolases"/>
    <property type="match status" value="1"/>
</dbReference>
<dbReference type="CDD" id="cd03219">
    <property type="entry name" value="ABC_Mj1267_LivG_branched"/>
    <property type="match status" value="1"/>
</dbReference>
<proteinExistence type="predicted"/>
<dbReference type="RefSeq" id="WP_073195554.1">
    <property type="nucleotide sequence ID" value="NZ_FRBN01000003.1"/>
</dbReference>
<keyword evidence="1" id="KW-0813">Transport</keyword>
<dbReference type="GO" id="GO:0016887">
    <property type="term" value="F:ATP hydrolysis activity"/>
    <property type="evidence" value="ECO:0007669"/>
    <property type="project" value="InterPro"/>
</dbReference>
<dbReference type="STRING" id="1054996.SAMN05444414_103189"/>
<evidence type="ECO:0000256" key="3">
    <source>
        <dbReference type="ARBA" id="ARBA00022840"/>
    </source>
</evidence>
<dbReference type="PANTHER" id="PTHR45772:SF9">
    <property type="entry name" value="CONSERVED COMPONENT OF ABC TRANSPORTER FOR NATURAL AMINO ACIDS"/>
    <property type="match status" value="1"/>
</dbReference>
<dbReference type="Pfam" id="PF00005">
    <property type="entry name" value="ABC_tran"/>
    <property type="match status" value="1"/>
</dbReference>
<keyword evidence="2" id="KW-0547">Nucleotide-binding</keyword>
<dbReference type="AlphaFoldDB" id="A0A1M6WZ25"/>
<dbReference type="Pfam" id="PF12399">
    <property type="entry name" value="BCA_ABC_TP_C"/>
    <property type="match status" value="1"/>
</dbReference>
<dbReference type="PANTHER" id="PTHR45772">
    <property type="entry name" value="CONSERVED COMPONENT OF ABC TRANSPORTER FOR NATURAL AMINO ACIDS-RELATED"/>
    <property type="match status" value="1"/>
</dbReference>
<dbReference type="GO" id="GO:0005524">
    <property type="term" value="F:ATP binding"/>
    <property type="evidence" value="ECO:0007669"/>
    <property type="project" value="UniProtKB-KW"/>
</dbReference>
<reference evidence="6" key="1">
    <citation type="submission" date="2016-11" db="EMBL/GenBank/DDBJ databases">
        <authorList>
            <person name="Varghese N."/>
            <person name="Submissions S."/>
        </authorList>
    </citation>
    <scope>NUCLEOTIDE SEQUENCE [LARGE SCALE GENOMIC DNA]</scope>
    <source>
        <strain evidence="6">DSM 29327</strain>
    </source>
</reference>
<dbReference type="OrthoDB" id="9806149at2"/>
<evidence type="ECO:0000313" key="6">
    <source>
        <dbReference type="Proteomes" id="UP000184191"/>
    </source>
</evidence>
<dbReference type="PROSITE" id="PS50893">
    <property type="entry name" value="ABC_TRANSPORTER_2"/>
    <property type="match status" value="1"/>
</dbReference>
<keyword evidence="6" id="KW-1185">Reference proteome</keyword>
<evidence type="ECO:0000313" key="5">
    <source>
        <dbReference type="EMBL" id="SHK98923.1"/>
    </source>
</evidence>